<accession>A0ABU6YYD9</accession>
<dbReference type="Proteomes" id="UP001341840">
    <property type="component" value="Unassembled WGS sequence"/>
</dbReference>
<sequence>MPHVKRPTKKTRGASSSMEPPPQDHPLAQWQNLVNCMKIKDCFYPDLIAIAYTTLDVEFEENDMVESGNANEEFKMNYSKENACTMFNIPFGIQDDEEDQD</sequence>
<comment type="caution">
    <text evidence="2">The sequence shown here is derived from an EMBL/GenBank/DDBJ whole genome shotgun (WGS) entry which is preliminary data.</text>
</comment>
<evidence type="ECO:0000256" key="1">
    <source>
        <dbReference type="SAM" id="MobiDB-lite"/>
    </source>
</evidence>
<keyword evidence="3" id="KW-1185">Reference proteome</keyword>
<evidence type="ECO:0000313" key="3">
    <source>
        <dbReference type="Proteomes" id="UP001341840"/>
    </source>
</evidence>
<protein>
    <submittedName>
        <fullName evidence="2">Uncharacterized protein</fullName>
    </submittedName>
</protein>
<reference evidence="2 3" key="1">
    <citation type="journal article" date="2023" name="Plants (Basel)">
        <title>Bridging the Gap: Combining Genomics and Transcriptomics Approaches to Understand Stylosanthes scabra, an Orphan Legume from the Brazilian Caatinga.</title>
        <authorList>
            <person name="Ferreira-Neto J.R.C."/>
            <person name="da Silva M.D."/>
            <person name="Binneck E."/>
            <person name="de Melo N.F."/>
            <person name="da Silva R.H."/>
            <person name="de Melo A.L.T.M."/>
            <person name="Pandolfi V."/>
            <person name="Bustamante F.O."/>
            <person name="Brasileiro-Vidal A.C."/>
            <person name="Benko-Iseppon A.M."/>
        </authorList>
    </citation>
    <scope>NUCLEOTIDE SEQUENCE [LARGE SCALE GENOMIC DNA]</scope>
    <source>
        <tissue evidence="2">Leaves</tissue>
    </source>
</reference>
<feature type="compositionally biased region" description="Basic residues" evidence="1">
    <location>
        <begin position="1"/>
        <end position="12"/>
    </location>
</feature>
<proteinExistence type="predicted"/>
<evidence type="ECO:0000313" key="2">
    <source>
        <dbReference type="EMBL" id="MED6213948.1"/>
    </source>
</evidence>
<feature type="region of interest" description="Disordered" evidence="1">
    <location>
        <begin position="1"/>
        <end position="26"/>
    </location>
</feature>
<name>A0ABU6YYD9_9FABA</name>
<gene>
    <name evidence="2" type="ORF">PIB30_098371</name>
</gene>
<organism evidence="2 3">
    <name type="scientific">Stylosanthes scabra</name>
    <dbReference type="NCBI Taxonomy" id="79078"/>
    <lineage>
        <taxon>Eukaryota</taxon>
        <taxon>Viridiplantae</taxon>
        <taxon>Streptophyta</taxon>
        <taxon>Embryophyta</taxon>
        <taxon>Tracheophyta</taxon>
        <taxon>Spermatophyta</taxon>
        <taxon>Magnoliopsida</taxon>
        <taxon>eudicotyledons</taxon>
        <taxon>Gunneridae</taxon>
        <taxon>Pentapetalae</taxon>
        <taxon>rosids</taxon>
        <taxon>fabids</taxon>
        <taxon>Fabales</taxon>
        <taxon>Fabaceae</taxon>
        <taxon>Papilionoideae</taxon>
        <taxon>50 kb inversion clade</taxon>
        <taxon>dalbergioids sensu lato</taxon>
        <taxon>Dalbergieae</taxon>
        <taxon>Pterocarpus clade</taxon>
        <taxon>Stylosanthes</taxon>
    </lineage>
</organism>
<dbReference type="EMBL" id="JASCZI010244164">
    <property type="protein sequence ID" value="MED6213948.1"/>
    <property type="molecule type" value="Genomic_DNA"/>
</dbReference>